<gene>
    <name evidence="1" type="ORF">CCHL11_08076</name>
</gene>
<dbReference type="Proteomes" id="UP000186583">
    <property type="component" value="Unassembled WGS sequence"/>
</dbReference>
<dbReference type="AlphaFoldDB" id="A0A1Q8RMH1"/>
<proteinExistence type="predicted"/>
<evidence type="ECO:0000313" key="1">
    <source>
        <dbReference type="EMBL" id="OLN85512.1"/>
    </source>
</evidence>
<comment type="caution">
    <text evidence="1">The sequence shown here is derived from an EMBL/GenBank/DDBJ whole genome shotgun (WGS) entry which is preliminary data.</text>
</comment>
<evidence type="ECO:0000313" key="2">
    <source>
        <dbReference type="Proteomes" id="UP000186583"/>
    </source>
</evidence>
<dbReference type="OrthoDB" id="4436220at2759"/>
<organism evidence="1 2">
    <name type="scientific">Colletotrichum chlorophyti</name>
    <dbReference type="NCBI Taxonomy" id="708187"/>
    <lineage>
        <taxon>Eukaryota</taxon>
        <taxon>Fungi</taxon>
        <taxon>Dikarya</taxon>
        <taxon>Ascomycota</taxon>
        <taxon>Pezizomycotina</taxon>
        <taxon>Sordariomycetes</taxon>
        <taxon>Hypocreomycetidae</taxon>
        <taxon>Glomerellales</taxon>
        <taxon>Glomerellaceae</taxon>
        <taxon>Colletotrichum</taxon>
    </lineage>
</organism>
<dbReference type="STRING" id="708187.A0A1Q8RMH1"/>
<dbReference type="SUPFAM" id="SSF55961">
    <property type="entry name" value="Bet v1-like"/>
    <property type="match status" value="1"/>
</dbReference>
<accession>A0A1Q8RMH1</accession>
<protein>
    <submittedName>
        <fullName evidence="1">Uncharacterized protein</fullName>
    </submittedName>
</protein>
<sequence>MAPPKTTNARGTLQLTAVGENTTRFSWSGASDWTDEEYKPVLAGILEEMFTKCMESIAAKLQERLGRIFGSNLD</sequence>
<dbReference type="EMBL" id="MPGH01000164">
    <property type="protein sequence ID" value="OLN85512.1"/>
    <property type="molecule type" value="Genomic_DNA"/>
</dbReference>
<dbReference type="Gene3D" id="3.30.530.20">
    <property type="match status" value="1"/>
</dbReference>
<dbReference type="InterPro" id="IPR023393">
    <property type="entry name" value="START-like_dom_sf"/>
</dbReference>
<keyword evidence="2" id="KW-1185">Reference proteome</keyword>
<name>A0A1Q8RMH1_9PEZI</name>
<reference evidence="1 2" key="1">
    <citation type="submission" date="2016-11" db="EMBL/GenBank/DDBJ databases">
        <title>Draft Genome Assembly of Colletotrichum chlorophyti a pathogen of herbaceous plants.</title>
        <authorList>
            <person name="Gan P."/>
            <person name="Narusaka M."/>
            <person name="Tsushima A."/>
            <person name="Narusaka Y."/>
            <person name="Takano Y."/>
            <person name="Shirasu K."/>
        </authorList>
    </citation>
    <scope>NUCLEOTIDE SEQUENCE [LARGE SCALE GENOMIC DNA]</scope>
    <source>
        <strain evidence="1 2">NTL11</strain>
    </source>
</reference>